<dbReference type="CDD" id="cd04181">
    <property type="entry name" value="NTP_transferase"/>
    <property type="match status" value="1"/>
</dbReference>
<dbReference type="InterPro" id="IPR005835">
    <property type="entry name" value="NTP_transferase_dom"/>
</dbReference>
<dbReference type="RefSeq" id="WP_343785030.1">
    <property type="nucleotide sequence ID" value="NZ_BAAAFH010000003.1"/>
</dbReference>
<dbReference type="Proteomes" id="UP001501126">
    <property type="component" value="Unassembled WGS sequence"/>
</dbReference>
<dbReference type="Pfam" id="PF00483">
    <property type="entry name" value="NTP_transferase"/>
    <property type="match status" value="1"/>
</dbReference>
<accession>A0ABN1MLP7</accession>
<name>A0ABN1MLP7_9FLAO</name>
<dbReference type="PANTHER" id="PTHR42883">
    <property type="entry name" value="GLUCOSE-1-PHOSPHATE THYMIDYLTRANSFERASE"/>
    <property type="match status" value="1"/>
</dbReference>
<evidence type="ECO:0000259" key="1">
    <source>
        <dbReference type="Pfam" id="PF00483"/>
    </source>
</evidence>
<protein>
    <submittedName>
        <fullName evidence="2">Sugar phosphate nucleotidyltransferase</fullName>
    </submittedName>
</protein>
<reference evidence="2 3" key="1">
    <citation type="journal article" date="2019" name="Int. J. Syst. Evol. Microbiol.">
        <title>The Global Catalogue of Microorganisms (GCM) 10K type strain sequencing project: providing services to taxonomists for standard genome sequencing and annotation.</title>
        <authorList>
            <consortium name="The Broad Institute Genomics Platform"/>
            <consortium name="The Broad Institute Genome Sequencing Center for Infectious Disease"/>
            <person name="Wu L."/>
            <person name="Ma J."/>
        </authorList>
    </citation>
    <scope>NUCLEOTIDE SEQUENCE [LARGE SCALE GENOMIC DNA]</scope>
    <source>
        <strain evidence="2 3">JCM 16083</strain>
    </source>
</reference>
<dbReference type="SUPFAM" id="SSF53448">
    <property type="entry name" value="Nucleotide-diphospho-sugar transferases"/>
    <property type="match status" value="1"/>
</dbReference>
<proteinExistence type="predicted"/>
<dbReference type="EMBL" id="BAAAFH010000003">
    <property type="protein sequence ID" value="GAA0874208.1"/>
    <property type="molecule type" value="Genomic_DNA"/>
</dbReference>
<evidence type="ECO:0000313" key="2">
    <source>
        <dbReference type="EMBL" id="GAA0874208.1"/>
    </source>
</evidence>
<evidence type="ECO:0000313" key="3">
    <source>
        <dbReference type="Proteomes" id="UP001501126"/>
    </source>
</evidence>
<comment type="caution">
    <text evidence="2">The sequence shown here is derived from an EMBL/GenBank/DDBJ whole genome shotgun (WGS) entry which is preliminary data.</text>
</comment>
<organism evidence="2 3">
    <name type="scientific">Wandonia haliotis</name>
    <dbReference type="NCBI Taxonomy" id="574963"/>
    <lineage>
        <taxon>Bacteria</taxon>
        <taxon>Pseudomonadati</taxon>
        <taxon>Bacteroidota</taxon>
        <taxon>Flavobacteriia</taxon>
        <taxon>Flavobacteriales</taxon>
        <taxon>Crocinitomicaceae</taxon>
        <taxon>Wandonia</taxon>
    </lineage>
</organism>
<keyword evidence="3" id="KW-1185">Reference proteome</keyword>
<dbReference type="PANTHER" id="PTHR42883:SF2">
    <property type="entry name" value="THYMIDYLYLTRANSFERASE"/>
    <property type="match status" value="1"/>
</dbReference>
<dbReference type="Gene3D" id="3.90.550.10">
    <property type="entry name" value="Spore Coat Polysaccharide Biosynthesis Protein SpsA, Chain A"/>
    <property type="match status" value="1"/>
</dbReference>
<feature type="domain" description="Nucleotidyl transferase" evidence="1">
    <location>
        <begin position="7"/>
        <end position="232"/>
    </location>
</feature>
<dbReference type="Gene3D" id="2.160.10.10">
    <property type="entry name" value="Hexapeptide repeat proteins"/>
    <property type="match status" value="1"/>
</dbReference>
<sequence length="336" mass="36892">MKIIVPMAGRGSRLRPHTLTTPKPLIPVGGKPIVHRLVEDIAAVCNEPIEEIGFVIGDFGSEVERELIEVAEKLGAKGHIFHQTEPLGTAHAVLCAEPLLNGKVVVAFADTLFKADFTMEDNVDGVLWVKQIEDPSSFGVIKMNENKEIIDFVEKPQTFVSDLAMIGIYYFKKGEELRTEINYLIDNNIIKGGEYQLPDALRRLTEKGTKFKPGEVSEWLDCGNKNVTVHTNQRVLEYDREKGLSTISNHANIVNSVIIPPCFIGDHVTVTNSVIGPHVSLGSNSKVKSSVISNSLIQNGTEIDSSNLKNSMIGNYCKVTGRSSDLSIGDYSTSKE</sequence>
<gene>
    <name evidence="2" type="ORF">GCM10009118_06160</name>
</gene>
<dbReference type="InterPro" id="IPR029044">
    <property type="entry name" value="Nucleotide-diphossugar_trans"/>
</dbReference>